<dbReference type="Pfam" id="PF02743">
    <property type="entry name" value="dCache_1"/>
    <property type="match status" value="1"/>
</dbReference>
<evidence type="ECO:0000256" key="7">
    <source>
        <dbReference type="ARBA" id="ARBA00023224"/>
    </source>
</evidence>
<dbReference type="Gene3D" id="6.10.340.10">
    <property type="match status" value="1"/>
</dbReference>
<evidence type="ECO:0000259" key="11">
    <source>
        <dbReference type="PROSITE" id="PS50111"/>
    </source>
</evidence>
<dbReference type="RefSeq" id="WP_281094575.1">
    <property type="nucleotide sequence ID" value="NZ_JARYZI010000007.1"/>
</dbReference>
<evidence type="ECO:0000313" key="12">
    <source>
        <dbReference type="EMBL" id="MDH8678700.1"/>
    </source>
</evidence>
<dbReference type="PROSITE" id="PS50111">
    <property type="entry name" value="CHEMOTAXIS_TRANSDUC_2"/>
    <property type="match status" value="1"/>
</dbReference>
<dbReference type="SUPFAM" id="SSF58104">
    <property type="entry name" value="Methyl-accepting chemotaxis protein (MCP) signaling domain"/>
    <property type="match status" value="1"/>
</dbReference>
<keyword evidence="5 10" id="KW-1133">Transmembrane helix</keyword>
<keyword evidence="6 10" id="KW-0472">Membrane</keyword>
<evidence type="ECO:0000256" key="2">
    <source>
        <dbReference type="ARBA" id="ARBA00022475"/>
    </source>
</evidence>
<feature type="transmembrane region" description="Helical" evidence="10">
    <location>
        <begin position="280"/>
        <end position="304"/>
    </location>
</feature>
<evidence type="ECO:0000256" key="3">
    <source>
        <dbReference type="ARBA" id="ARBA00022500"/>
    </source>
</evidence>
<keyword evidence="2" id="KW-1003">Cell membrane</keyword>
<keyword evidence="7 8" id="KW-0807">Transducer</keyword>
<dbReference type="InterPro" id="IPR004089">
    <property type="entry name" value="MCPsignal_dom"/>
</dbReference>
<keyword evidence="3" id="KW-0145">Chemotaxis</keyword>
<name>A0ABT6NEB6_9FIRM</name>
<feature type="domain" description="Methyl-accepting transducer" evidence="11">
    <location>
        <begin position="381"/>
        <end position="638"/>
    </location>
</feature>
<keyword evidence="13" id="KW-1185">Reference proteome</keyword>
<keyword evidence="9" id="KW-0175">Coiled coil</keyword>
<sequence>MKKGLTRKITAFIAIFAVIVSLVTGGVSLFMSKNAMTTEANKSLLMITEQGAEKIKIIVDDRLLVLQEIANRARTLTMDFTTQKDSIKGDIERLGYLDMAIVSTKGEAKYILESKTADLSDRDYVQKALAGEACVSDVLISKVTESAVLMYAVPIEKNGKVVGALIARRDGNALAEITDEMGYGEEGYAYIINDKGITVAHPDRTRVMDQFQPIEAAKNDKTMAPVAKVFQKVLDEKTGYGDYTFNNKALLVAFAPIEGTNWYLVNTASEKEVFAGASKLMSALIFLLVGVIVASIIIATLLALSIARPIVHMTAIVDRQAALDFRPVEDKMLLFLQKRNDEIGEMTRSLAAMGTNIRELLVNVSSTAEQVSATSEELTATSHQSATASGEVAQTIGEIAKGAGDQAENTMEAANELNRLSSDIQNNMTQVELLAANTQEIRQLIYNGIDVMESLTDKTEQNSKASEVVYQSILRTNESSSKIAEASQMITSISEQTNLLALNASIEAARAGEHGRGFAVVAEEIRKLAEQSRNTTSTIDEMLRNLNMDAQTAVDKMREAGELTKEQEKSVVLSKSTFSSISEAIHSTEQMVIVVGEGSERMENSKLMVLERVEALSAIAEENAASTEEASASVEEQSASALEIANASEDLSEMAQQLQSMIARFKV</sequence>
<evidence type="ECO:0000256" key="6">
    <source>
        <dbReference type="ARBA" id="ARBA00023136"/>
    </source>
</evidence>
<dbReference type="PANTHER" id="PTHR32089">
    <property type="entry name" value="METHYL-ACCEPTING CHEMOTAXIS PROTEIN MCPB"/>
    <property type="match status" value="1"/>
</dbReference>
<dbReference type="Proteomes" id="UP001158045">
    <property type="component" value="Unassembled WGS sequence"/>
</dbReference>
<comment type="subcellular location">
    <subcellularLocation>
        <location evidence="1">Cell membrane</location>
        <topology evidence="1">Multi-pass membrane protein</topology>
    </subcellularLocation>
</comment>
<evidence type="ECO:0000256" key="4">
    <source>
        <dbReference type="ARBA" id="ARBA00022692"/>
    </source>
</evidence>
<dbReference type="PANTHER" id="PTHR32089:SF112">
    <property type="entry name" value="LYSOZYME-LIKE PROTEIN-RELATED"/>
    <property type="match status" value="1"/>
</dbReference>
<evidence type="ECO:0000256" key="8">
    <source>
        <dbReference type="PROSITE-ProRule" id="PRU00284"/>
    </source>
</evidence>
<accession>A0ABT6NEB6</accession>
<dbReference type="CDD" id="cd12912">
    <property type="entry name" value="PDC2_MCP_like"/>
    <property type="match status" value="1"/>
</dbReference>
<gene>
    <name evidence="12" type="ORF">QE109_11105</name>
</gene>
<dbReference type="Pfam" id="PF00015">
    <property type="entry name" value="MCPsignal"/>
    <property type="match status" value="1"/>
</dbReference>
<dbReference type="InterPro" id="IPR033479">
    <property type="entry name" value="dCache_1"/>
</dbReference>
<comment type="caution">
    <text evidence="12">The sequence shown here is derived from an EMBL/GenBank/DDBJ whole genome shotgun (WGS) entry which is preliminary data.</text>
</comment>
<evidence type="ECO:0000256" key="5">
    <source>
        <dbReference type="ARBA" id="ARBA00022989"/>
    </source>
</evidence>
<evidence type="ECO:0000256" key="9">
    <source>
        <dbReference type="SAM" id="Coils"/>
    </source>
</evidence>
<dbReference type="SMART" id="SM00283">
    <property type="entry name" value="MA"/>
    <property type="match status" value="1"/>
</dbReference>
<dbReference type="Gene3D" id="3.30.450.20">
    <property type="entry name" value="PAS domain"/>
    <property type="match status" value="1"/>
</dbReference>
<evidence type="ECO:0000313" key="13">
    <source>
        <dbReference type="Proteomes" id="UP001158045"/>
    </source>
</evidence>
<feature type="transmembrane region" description="Helical" evidence="10">
    <location>
        <begin position="12"/>
        <end position="31"/>
    </location>
</feature>
<dbReference type="Gene3D" id="1.10.287.950">
    <property type="entry name" value="Methyl-accepting chemotaxis protein"/>
    <property type="match status" value="1"/>
</dbReference>
<protein>
    <submittedName>
        <fullName evidence="12">Methyl-accepting chemotaxis protein</fullName>
    </submittedName>
</protein>
<proteinExistence type="predicted"/>
<evidence type="ECO:0000256" key="10">
    <source>
        <dbReference type="SAM" id="Phobius"/>
    </source>
</evidence>
<keyword evidence="4 10" id="KW-0812">Transmembrane</keyword>
<evidence type="ECO:0000256" key="1">
    <source>
        <dbReference type="ARBA" id="ARBA00004651"/>
    </source>
</evidence>
<organism evidence="12 13">
    <name type="scientific">Fusibacter bizertensis</name>
    <dbReference type="NCBI Taxonomy" id="1488331"/>
    <lineage>
        <taxon>Bacteria</taxon>
        <taxon>Bacillati</taxon>
        <taxon>Bacillota</taxon>
        <taxon>Clostridia</taxon>
        <taxon>Eubacteriales</taxon>
        <taxon>Eubacteriales Family XII. Incertae Sedis</taxon>
        <taxon>Fusibacter</taxon>
    </lineage>
</organism>
<dbReference type="EMBL" id="JARYZI010000007">
    <property type="protein sequence ID" value="MDH8678700.1"/>
    <property type="molecule type" value="Genomic_DNA"/>
</dbReference>
<reference evidence="12 13" key="1">
    <citation type="submission" date="2023-04" db="EMBL/GenBank/DDBJ databases">
        <title>Fusibacter bizertensis strain WBS, isolated from littoral bottom sediments of the Arctic seas - biochemical and genomic analysis.</title>
        <authorList>
            <person name="Brioukhanov A.L."/>
        </authorList>
    </citation>
    <scope>NUCLEOTIDE SEQUENCE [LARGE SCALE GENOMIC DNA]</scope>
    <source>
        <strain evidence="12 13">WBS</strain>
    </source>
</reference>
<feature type="coiled-coil region" evidence="9">
    <location>
        <begin position="610"/>
        <end position="664"/>
    </location>
</feature>